<dbReference type="PANTHER" id="PTHR45776">
    <property type="entry name" value="MIP04163P"/>
    <property type="match status" value="1"/>
</dbReference>
<dbReference type="SUPFAM" id="SSF47459">
    <property type="entry name" value="HLH, helix-loop-helix DNA-binding domain"/>
    <property type="match status" value="1"/>
</dbReference>
<dbReference type="Gene3D" id="4.10.280.10">
    <property type="entry name" value="Helix-loop-helix DNA-binding domain"/>
    <property type="match status" value="1"/>
</dbReference>
<dbReference type="OrthoDB" id="6242697at2759"/>
<dbReference type="GO" id="GO:0046983">
    <property type="term" value="F:protein dimerization activity"/>
    <property type="evidence" value="ECO:0007669"/>
    <property type="project" value="InterPro"/>
</dbReference>
<dbReference type="GO" id="GO:0000981">
    <property type="term" value="F:DNA-binding transcription factor activity, RNA polymerase II-specific"/>
    <property type="evidence" value="ECO:0007669"/>
    <property type="project" value="TreeGrafter"/>
</dbReference>
<evidence type="ECO:0000313" key="9">
    <source>
        <dbReference type="EMBL" id="MPC86961.1"/>
    </source>
</evidence>
<keyword evidence="3" id="KW-0805">Transcription regulation</keyword>
<dbReference type="PROSITE" id="PS50888">
    <property type="entry name" value="BHLH"/>
    <property type="match status" value="1"/>
</dbReference>
<accession>A0A5B7INB7</accession>
<comment type="subcellular location">
    <subcellularLocation>
        <location evidence="1">Nucleus</location>
    </subcellularLocation>
</comment>
<sequence>MDNIIEQILNLEAEMDVQSCSEGDQACVRPAQRSFSQPDCLALPSTLPPCLSWGALRPSNSYPPDLSLDKERGVTSDQAALSRAKEQRRKESHNMFERRRRFNINERIRDLDKLLPRRSEPYCEAARYSSGHVLKATVEYMQWLKQEVSRLSEAEARRRVLELENHHLRSRLQQLEAKVHELGTTEFKTTPQATLQ</sequence>
<keyword evidence="10" id="KW-1185">Reference proteome</keyword>
<dbReference type="GO" id="GO:0000978">
    <property type="term" value="F:RNA polymerase II cis-regulatory region sequence-specific DNA binding"/>
    <property type="evidence" value="ECO:0007669"/>
    <property type="project" value="TreeGrafter"/>
</dbReference>
<evidence type="ECO:0000256" key="6">
    <source>
        <dbReference type="ARBA" id="ARBA00023242"/>
    </source>
</evidence>
<keyword evidence="4" id="KW-0238">DNA-binding</keyword>
<evidence type="ECO:0000256" key="1">
    <source>
        <dbReference type="ARBA" id="ARBA00004123"/>
    </source>
</evidence>
<dbReference type="Proteomes" id="UP000324222">
    <property type="component" value="Unassembled WGS sequence"/>
</dbReference>
<organism evidence="9 10">
    <name type="scientific">Portunus trituberculatus</name>
    <name type="common">Swimming crab</name>
    <name type="synonym">Neptunus trituberculatus</name>
    <dbReference type="NCBI Taxonomy" id="210409"/>
    <lineage>
        <taxon>Eukaryota</taxon>
        <taxon>Metazoa</taxon>
        <taxon>Ecdysozoa</taxon>
        <taxon>Arthropoda</taxon>
        <taxon>Crustacea</taxon>
        <taxon>Multicrustacea</taxon>
        <taxon>Malacostraca</taxon>
        <taxon>Eumalacostraca</taxon>
        <taxon>Eucarida</taxon>
        <taxon>Decapoda</taxon>
        <taxon>Pleocyemata</taxon>
        <taxon>Brachyura</taxon>
        <taxon>Eubrachyura</taxon>
        <taxon>Portunoidea</taxon>
        <taxon>Portunidae</taxon>
        <taxon>Portuninae</taxon>
        <taxon>Portunus</taxon>
    </lineage>
</organism>
<proteinExistence type="inferred from homology"/>
<comment type="caution">
    <text evidence="9">The sequence shown here is derived from an EMBL/GenBank/DDBJ whole genome shotgun (WGS) entry which is preliminary data.</text>
</comment>
<dbReference type="AlphaFoldDB" id="A0A5B7INB7"/>
<keyword evidence="7" id="KW-0175">Coiled coil</keyword>
<protein>
    <submittedName>
        <fullName evidence="9">Transcription factor E3</fullName>
    </submittedName>
</protein>
<dbReference type="Pfam" id="PF00010">
    <property type="entry name" value="HLH"/>
    <property type="match status" value="1"/>
</dbReference>
<evidence type="ECO:0000256" key="4">
    <source>
        <dbReference type="ARBA" id="ARBA00023125"/>
    </source>
</evidence>
<dbReference type="InterPro" id="IPR011598">
    <property type="entry name" value="bHLH_dom"/>
</dbReference>
<evidence type="ECO:0000256" key="3">
    <source>
        <dbReference type="ARBA" id="ARBA00023015"/>
    </source>
</evidence>
<evidence type="ECO:0000259" key="8">
    <source>
        <dbReference type="PROSITE" id="PS50888"/>
    </source>
</evidence>
<evidence type="ECO:0000256" key="5">
    <source>
        <dbReference type="ARBA" id="ARBA00023163"/>
    </source>
</evidence>
<keyword evidence="5" id="KW-0804">Transcription</keyword>
<evidence type="ECO:0000256" key="7">
    <source>
        <dbReference type="SAM" id="Coils"/>
    </source>
</evidence>
<dbReference type="EMBL" id="VSRR010073085">
    <property type="protein sequence ID" value="MPC86961.1"/>
    <property type="molecule type" value="Genomic_DNA"/>
</dbReference>
<evidence type="ECO:0000256" key="2">
    <source>
        <dbReference type="ARBA" id="ARBA00008289"/>
    </source>
</evidence>
<name>A0A5B7INB7_PORTR</name>
<dbReference type="PANTHER" id="PTHR45776:SF2">
    <property type="entry name" value="MIP04163P"/>
    <property type="match status" value="1"/>
</dbReference>
<dbReference type="GO" id="GO:0005634">
    <property type="term" value="C:nucleus"/>
    <property type="evidence" value="ECO:0007669"/>
    <property type="project" value="UniProtKB-SubCell"/>
</dbReference>
<gene>
    <name evidence="9" type="primary">TFE3_0</name>
    <name evidence="9" type="ORF">E2C01_081806</name>
</gene>
<dbReference type="SMART" id="SM00353">
    <property type="entry name" value="HLH"/>
    <property type="match status" value="1"/>
</dbReference>
<keyword evidence="6" id="KW-0539">Nucleus</keyword>
<comment type="similarity">
    <text evidence="2">Belongs to the MiT/TFE family.</text>
</comment>
<feature type="domain" description="BHLH" evidence="8">
    <location>
        <begin position="88"/>
        <end position="144"/>
    </location>
</feature>
<reference evidence="9 10" key="1">
    <citation type="submission" date="2019-05" db="EMBL/GenBank/DDBJ databases">
        <title>Another draft genome of Portunus trituberculatus and its Hox gene families provides insights of decapod evolution.</title>
        <authorList>
            <person name="Jeong J.-H."/>
            <person name="Song I."/>
            <person name="Kim S."/>
            <person name="Choi T."/>
            <person name="Kim D."/>
            <person name="Ryu S."/>
            <person name="Kim W."/>
        </authorList>
    </citation>
    <scope>NUCLEOTIDE SEQUENCE [LARGE SCALE GENOMIC DNA]</scope>
    <source>
        <tissue evidence="9">Muscle</tissue>
    </source>
</reference>
<dbReference type="InterPro" id="IPR036638">
    <property type="entry name" value="HLH_DNA-bd_sf"/>
</dbReference>
<evidence type="ECO:0000313" key="10">
    <source>
        <dbReference type="Proteomes" id="UP000324222"/>
    </source>
</evidence>
<feature type="coiled-coil region" evidence="7">
    <location>
        <begin position="144"/>
        <end position="185"/>
    </location>
</feature>